<feature type="transmembrane region" description="Helical" evidence="9">
    <location>
        <begin position="251"/>
        <end position="277"/>
    </location>
</feature>
<keyword evidence="5" id="KW-0732">Signal</keyword>
<feature type="transmembrane region" description="Helical" evidence="9">
    <location>
        <begin position="131"/>
        <end position="153"/>
    </location>
</feature>
<feature type="transmembrane region" description="Helical" evidence="9">
    <location>
        <begin position="218"/>
        <end position="239"/>
    </location>
</feature>
<comment type="similarity">
    <text evidence="3">Belongs to the OST3/OST6 family.</text>
</comment>
<protein>
    <recommendedName>
        <fullName evidence="12">Magnesium transporter protein 1</fullName>
    </recommendedName>
</protein>
<dbReference type="PANTHER" id="PTHR12692:SF0">
    <property type="entry name" value="GH11935P"/>
    <property type="match status" value="1"/>
</dbReference>
<dbReference type="InterPro" id="IPR021149">
    <property type="entry name" value="OligosaccharylTrfase_OST3/OST6"/>
</dbReference>
<keyword evidence="4 9" id="KW-0812">Transmembrane</keyword>
<dbReference type="OrthoDB" id="67566at2759"/>
<accession>A0A836CKN7</accession>
<evidence type="ECO:0008006" key="12">
    <source>
        <dbReference type="Google" id="ProtNLM"/>
    </source>
</evidence>
<evidence type="ECO:0000256" key="3">
    <source>
        <dbReference type="ARBA" id="ARBA00009561"/>
    </source>
</evidence>
<dbReference type="Pfam" id="PF04756">
    <property type="entry name" value="OST3_OST6"/>
    <property type="match status" value="1"/>
</dbReference>
<evidence type="ECO:0000313" key="11">
    <source>
        <dbReference type="Proteomes" id="UP000664859"/>
    </source>
</evidence>
<dbReference type="GO" id="GO:0018279">
    <property type="term" value="P:protein N-linked glycosylation via asparagine"/>
    <property type="evidence" value="ECO:0007669"/>
    <property type="project" value="TreeGrafter"/>
</dbReference>
<comment type="caution">
    <text evidence="10">The sequence shown here is derived from an EMBL/GenBank/DDBJ whole genome shotgun (WGS) entry which is preliminary data.</text>
</comment>
<evidence type="ECO:0000256" key="6">
    <source>
        <dbReference type="ARBA" id="ARBA00022824"/>
    </source>
</evidence>
<name>A0A836CKN7_9STRA</name>
<dbReference type="Gene3D" id="3.40.30.10">
    <property type="entry name" value="Glutaredoxin"/>
    <property type="match status" value="1"/>
</dbReference>
<evidence type="ECO:0000256" key="9">
    <source>
        <dbReference type="SAM" id="Phobius"/>
    </source>
</evidence>
<dbReference type="Proteomes" id="UP000664859">
    <property type="component" value="Unassembled WGS sequence"/>
</dbReference>
<organism evidence="10 11">
    <name type="scientific">Tribonema minus</name>
    <dbReference type="NCBI Taxonomy" id="303371"/>
    <lineage>
        <taxon>Eukaryota</taxon>
        <taxon>Sar</taxon>
        <taxon>Stramenopiles</taxon>
        <taxon>Ochrophyta</taxon>
        <taxon>PX clade</taxon>
        <taxon>Xanthophyceae</taxon>
        <taxon>Tribonematales</taxon>
        <taxon>Tribonemataceae</taxon>
        <taxon>Tribonema</taxon>
    </lineage>
</organism>
<evidence type="ECO:0000256" key="7">
    <source>
        <dbReference type="ARBA" id="ARBA00022989"/>
    </source>
</evidence>
<comment type="function">
    <text evidence="1">Subunit of the oligosaccharyl transferase (OST) complex that catalyzes the initial transfer of a defined glycan (Glc(3)Man(9)GlcNAc(2) in eukaryotes) from the lipid carrier dolichol-pyrophosphate to an asparagine residue within an Asn-X-Ser/Thr consensus motif in nascent polypeptide chains, the first step in protein N-glycosylation. N-glycosylation occurs cotranslationally and the complex associates with the Sec61 complex at the channel-forming translocon complex that mediates protein translocation across the endoplasmic reticulum (ER). All subunits are required for a maximal enzyme activity.</text>
</comment>
<dbReference type="GO" id="GO:0008250">
    <property type="term" value="C:oligosaccharyltransferase complex"/>
    <property type="evidence" value="ECO:0007669"/>
    <property type="project" value="TreeGrafter"/>
</dbReference>
<evidence type="ECO:0000256" key="1">
    <source>
        <dbReference type="ARBA" id="ARBA00002791"/>
    </source>
</evidence>
<evidence type="ECO:0000256" key="2">
    <source>
        <dbReference type="ARBA" id="ARBA00004477"/>
    </source>
</evidence>
<evidence type="ECO:0000256" key="5">
    <source>
        <dbReference type="ARBA" id="ARBA00022729"/>
    </source>
</evidence>
<keyword evidence="7 9" id="KW-1133">Transmembrane helix</keyword>
<reference evidence="10" key="1">
    <citation type="submission" date="2021-02" db="EMBL/GenBank/DDBJ databases">
        <title>First Annotated Genome of the Yellow-green Alga Tribonema minus.</title>
        <authorList>
            <person name="Mahan K.M."/>
        </authorList>
    </citation>
    <scope>NUCLEOTIDE SEQUENCE</scope>
    <source>
        <strain evidence="10">UTEX B ZZ1240</strain>
    </source>
</reference>
<keyword evidence="6" id="KW-0256">Endoplasmic reticulum</keyword>
<proteinExistence type="inferred from homology"/>
<dbReference type="EMBL" id="JAFCMP010000101">
    <property type="protein sequence ID" value="KAG5186911.1"/>
    <property type="molecule type" value="Genomic_DNA"/>
</dbReference>
<comment type="subcellular location">
    <subcellularLocation>
        <location evidence="2">Endoplasmic reticulum membrane</location>
        <topology evidence="2">Multi-pass membrane protein</topology>
    </subcellularLocation>
</comment>
<keyword evidence="11" id="KW-1185">Reference proteome</keyword>
<keyword evidence="8 9" id="KW-0472">Membrane</keyword>
<dbReference type="AlphaFoldDB" id="A0A836CKN7"/>
<feature type="transmembrane region" description="Helical" evidence="9">
    <location>
        <begin position="165"/>
        <end position="187"/>
    </location>
</feature>
<evidence type="ECO:0000256" key="8">
    <source>
        <dbReference type="ARBA" id="ARBA00023136"/>
    </source>
</evidence>
<evidence type="ECO:0000313" key="10">
    <source>
        <dbReference type="EMBL" id="KAG5186911.1"/>
    </source>
</evidence>
<evidence type="ECO:0000256" key="4">
    <source>
        <dbReference type="ARBA" id="ARBA00022692"/>
    </source>
</evidence>
<sequence length="357" mass="39735">MNTPRPYHVVILFNAAAPHFKCSQCLVIKPKFAELARSYHLVHDVQNEDRPVFWVTIDVDSGKSAFMNVQLQSAPHIFMLPPDKAYPMGKALPEKLGAGTHVLLASGPDTFAALFTETTGESLVVLRDMTYLQLAVCLAAALVAVLAHFVVLEPTRMLALVRSKALWLMVSLATYTVGVGGLIYCIIRNPQEYGTKPTGINSTGHKVVLFSTNARDQWWWEGIVVAFLYLLMAGATWGITSAVQWRRAHPLLRNLAVCCCIAVLVHCIREFLALYILKSPWYNFSSQVQMLPAPLAALLSTGTIRKSSGIGFRVVRLSAIWLNQYPGLKAFGRKVKVLLVDYVVRTVKEAFRTRYMP</sequence>
<gene>
    <name evidence="10" type="ORF">JKP88DRAFT_262492</name>
</gene>
<dbReference type="PANTHER" id="PTHR12692">
    <property type="entry name" value="DOLICHYL-DIPHOSPHOOLIGOSACCHARIDE--PROTEIN GLYCOSYLTRANSFERASE-RELATED"/>
    <property type="match status" value="1"/>
</dbReference>